<reference evidence="2" key="1">
    <citation type="submission" date="2017-03" db="EMBL/GenBank/DDBJ databases">
        <title>Phytopthora megakarya and P. palmivora, two closely related causual agents of cacao black pod achieved similar genome size and gene model numbers by different mechanisms.</title>
        <authorList>
            <person name="Ali S."/>
            <person name="Shao J."/>
            <person name="Larry D.J."/>
            <person name="Kronmiller B."/>
            <person name="Shen D."/>
            <person name="Strem M.D."/>
            <person name="Melnick R.L."/>
            <person name="Guiltinan M.J."/>
            <person name="Tyler B.M."/>
            <person name="Meinhardt L.W."/>
            <person name="Bailey B.A."/>
        </authorList>
    </citation>
    <scope>NUCLEOTIDE SEQUENCE [LARGE SCALE GENOMIC DNA]</scope>
    <source>
        <strain evidence="2">zdho120</strain>
    </source>
</reference>
<dbReference type="OrthoDB" id="8048545at2759"/>
<evidence type="ECO:0000313" key="2">
    <source>
        <dbReference type="Proteomes" id="UP000198211"/>
    </source>
</evidence>
<dbReference type="AlphaFoldDB" id="A0A225UR17"/>
<dbReference type="Proteomes" id="UP000198211">
    <property type="component" value="Unassembled WGS sequence"/>
</dbReference>
<name>A0A225UR17_9STRA</name>
<evidence type="ECO:0008006" key="3">
    <source>
        <dbReference type="Google" id="ProtNLM"/>
    </source>
</evidence>
<proteinExistence type="predicted"/>
<sequence length="89" mass="10242">MTRAVVKQYDVVTAFLNAPMDKVIFMEQSEGHVKRGYEGWTRLFIGSGWRLLPIYVDDILLIGCEHDVDFFADTLKARFQIKELGTVCK</sequence>
<dbReference type="EMBL" id="NBNE01012901">
    <property type="protein sequence ID" value="OWY95463.1"/>
    <property type="molecule type" value="Genomic_DNA"/>
</dbReference>
<accession>A0A225UR17</accession>
<protein>
    <recommendedName>
        <fullName evidence="3">Reverse transcriptase Ty1/copia-type domain-containing protein</fullName>
    </recommendedName>
</protein>
<keyword evidence="2" id="KW-1185">Reference proteome</keyword>
<gene>
    <name evidence="1" type="ORF">PHMEG_00034526</name>
</gene>
<comment type="caution">
    <text evidence="1">The sequence shown here is derived from an EMBL/GenBank/DDBJ whole genome shotgun (WGS) entry which is preliminary data.</text>
</comment>
<organism evidence="1 2">
    <name type="scientific">Phytophthora megakarya</name>
    <dbReference type="NCBI Taxonomy" id="4795"/>
    <lineage>
        <taxon>Eukaryota</taxon>
        <taxon>Sar</taxon>
        <taxon>Stramenopiles</taxon>
        <taxon>Oomycota</taxon>
        <taxon>Peronosporomycetes</taxon>
        <taxon>Peronosporales</taxon>
        <taxon>Peronosporaceae</taxon>
        <taxon>Phytophthora</taxon>
    </lineage>
</organism>
<evidence type="ECO:0000313" key="1">
    <source>
        <dbReference type="EMBL" id="OWY95463.1"/>
    </source>
</evidence>